<comment type="subcellular location">
    <subcellularLocation>
        <location evidence="1">Nucleus</location>
    </subcellularLocation>
</comment>
<organism evidence="7 8">
    <name type="scientific">Naegleria fowleri</name>
    <name type="common">Brain eating amoeba</name>
    <dbReference type="NCBI Taxonomy" id="5763"/>
    <lineage>
        <taxon>Eukaryota</taxon>
        <taxon>Discoba</taxon>
        <taxon>Heterolobosea</taxon>
        <taxon>Tetramitia</taxon>
        <taxon>Eutetramitia</taxon>
        <taxon>Vahlkampfiidae</taxon>
        <taxon>Naegleria</taxon>
    </lineage>
</organism>
<evidence type="ECO:0000259" key="5">
    <source>
        <dbReference type="Pfam" id="PF05916"/>
    </source>
</evidence>
<dbReference type="Pfam" id="PF05916">
    <property type="entry name" value="Sld5"/>
    <property type="match status" value="1"/>
</dbReference>
<feature type="domain" description="GINS subunit" evidence="5">
    <location>
        <begin position="37"/>
        <end position="134"/>
    </location>
</feature>
<dbReference type="InterPro" id="IPR056783">
    <property type="entry name" value="PSF1_C"/>
</dbReference>
<feature type="domain" description="DNA replication complex GINS protein PSF1 C-terminal" evidence="6">
    <location>
        <begin position="150"/>
        <end position="194"/>
    </location>
</feature>
<keyword evidence="3" id="KW-0235">DNA replication</keyword>
<sequence length="197" mass="22920">MEKSLQLLHELNQTRDNVLPAFNTELVSSVIREINSLSEQIFENLVTQNTQSDQISEEDLEKLRMSSAVTFTIYERFKRILLAYLHTRLERVKTISTLRHESIENTKQWRDLSDNEQRFATEYRKLVESYGEDIGFDMFKFIQPPKGDCVEVEVLQTCGSRLLESGKTYHLVQGSHLFIQLSDAEYLIQQGLVKLVS</sequence>
<evidence type="ECO:0000256" key="1">
    <source>
        <dbReference type="ARBA" id="ARBA00004123"/>
    </source>
</evidence>
<gene>
    <name evidence="7" type="ORF">FDP41_001302</name>
</gene>
<dbReference type="GeneID" id="68108520"/>
<dbReference type="GO" id="GO:1902983">
    <property type="term" value="P:DNA strand elongation involved in mitotic DNA replication"/>
    <property type="evidence" value="ECO:0007669"/>
    <property type="project" value="TreeGrafter"/>
</dbReference>
<dbReference type="PANTHER" id="PTHR12914">
    <property type="entry name" value="PARTNER OF SLD5"/>
    <property type="match status" value="1"/>
</dbReference>
<dbReference type="GO" id="GO:0000811">
    <property type="term" value="C:GINS complex"/>
    <property type="evidence" value="ECO:0007669"/>
    <property type="project" value="InterPro"/>
</dbReference>
<dbReference type="VEuPathDB" id="AmoebaDB:FDP41_001302"/>
<evidence type="ECO:0000313" key="8">
    <source>
        <dbReference type="Proteomes" id="UP000444721"/>
    </source>
</evidence>
<dbReference type="PANTHER" id="PTHR12914:SF2">
    <property type="entry name" value="DNA REPLICATION COMPLEX GINS PROTEIN PSF1"/>
    <property type="match status" value="1"/>
</dbReference>
<proteinExistence type="inferred from homology"/>
<reference evidence="7 8" key="1">
    <citation type="journal article" date="2019" name="Sci. Rep.">
        <title>Nanopore sequencing improves the draft genome of the human pathogenic amoeba Naegleria fowleri.</title>
        <authorList>
            <person name="Liechti N."/>
            <person name="Schurch N."/>
            <person name="Bruggmann R."/>
            <person name="Wittwer M."/>
        </authorList>
    </citation>
    <scope>NUCLEOTIDE SEQUENCE [LARGE SCALE GENOMIC DNA]</scope>
    <source>
        <strain evidence="7 8">ATCC 30894</strain>
    </source>
</reference>
<comment type="caution">
    <text evidence="7">The sequence shown here is derived from an EMBL/GenBank/DDBJ whole genome shotgun (WGS) entry which is preliminary data.</text>
</comment>
<evidence type="ECO:0000256" key="4">
    <source>
        <dbReference type="ARBA" id="ARBA00023242"/>
    </source>
</evidence>
<keyword evidence="8" id="KW-1185">Reference proteome</keyword>
<dbReference type="OrthoDB" id="10252587at2759"/>
<evidence type="ECO:0000256" key="3">
    <source>
        <dbReference type="ARBA" id="ARBA00022705"/>
    </source>
</evidence>
<dbReference type="CDD" id="cd21696">
    <property type="entry name" value="GINS_B_Psf1"/>
    <property type="match status" value="1"/>
</dbReference>
<dbReference type="VEuPathDB" id="AmoebaDB:NfTy_030340"/>
<dbReference type="Gene3D" id="1.20.58.1030">
    <property type="match status" value="1"/>
</dbReference>
<evidence type="ECO:0000256" key="2">
    <source>
        <dbReference type="ARBA" id="ARBA00006677"/>
    </source>
</evidence>
<dbReference type="SUPFAM" id="SSF158573">
    <property type="entry name" value="GINS helical bundle-like"/>
    <property type="match status" value="1"/>
</dbReference>
<dbReference type="VEuPathDB" id="AmoebaDB:NF0082110"/>
<evidence type="ECO:0000313" key="7">
    <source>
        <dbReference type="EMBL" id="KAF0979634.1"/>
    </source>
</evidence>
<dbReference type="RefSeq" id="XP_044564347.1">
    <property type="nucleotide sequence ID" value="XM_044703604.1"/>
</dbReference>
<dbReference type="Pfam" id="PF24997">
    <property type="entry name" value="PSF1_C"/>
    <property type="match status" value="1"/>
</dbReference>
<dbReference type="OMA" id="NEQRFAT"/>
<protein>
    <recommendedName>
        <fullName evidence="9">GINS subunit domain-containing protein</fullName>
    </recommendedName>
</protein>
<dbReference type="InterPro" id="IPR005339">
    <property type="entry name" value="GINS_Psf1"/>
</dbReference>
<comment type="similarity">
    <text evidence="2">Belongs to the GINS1/PSF1 family.</text>
</comment>
<dbReference type="EMBL" id="VFQX01000023">
    <property type="protein sequence ID" value="KAF0979634.1"/>
    <property type="molecule type" value="Genomic_DNA"/>
</dbReference>
<dbReference type="InterPro" id="IPR021151">
    <property type="entry name" value="GINS_A"/>
</dbReference>
<keyword evidence="4" id="KW-0539">Nucleus</keyword>
<evidence type="ECO:0000259" key="6">
    <source>
        <dbReference type="Pfam" id="PF24997"/>
    </source>
</evidence>
<name>A0A6A5BZ59_NAEFO</name>
<dbReference type="Proteomes" id="UP000444721">
    <property type="component" value="Unassembled WGS sequence"/>
</dbReference>
<dbReference type="AlphaFoldDB" id="A0A6A5BZ59"/>
<accession>A0A6A5BZ59</accession>
<dbReference type="InterPro" id="IPR036224">
    <property type="entry name" value="GINS_bundle-like_dom_sf"/>
</dbReference>
<dbReference type="CDD" id="cd11710">
    <property type="entry name" value="GINS_A_psf1"/>
    <property type="match status" value="1"/>
</dbReference>
<evidence type="ECO:0008006" key="9">
    <source>
        <dbReference type="Google" id="ProtNLM"/>
    </source>
</evidence>